<organism evidence="1 2">
    <name type="scientific">Parasponia andersonii</name>
    <name type="common">Sponia andersonii</name>
    <dbReference type="NCBI Taxonomy" id="3476"/>
    <lineage>
        <taxon>Eukaryota</taxon>
        <taxon>Viridiplantae</taxon>
        <taxon>Streptophyta</taxon>
        <taxon>Embryophyta</taxon>
        <taxon>Tracheophyta</taxon>
        <taxon>Spermatophyta</taxon>
        <taxon>Magnoliopsida</taxon>
        <taxon>eudicotyledons</taxon>
        <taxon>Gunneridae</taxon>
        <taxon>Pentapetalae</taxon>
        <taxon>rosids</taxon>
        <taxon>fabids</taxon>
        <taxon>Rosales</taxon>
        <taxon>Cannabaceae</taxon>
        <taxon>Parasponia</taxon>
    </lineage>
</organism>
<evidence type="ECO:0000313" key="2">
    <source>
        <dbReference type="Proteomes" id="UP000237105"/>
    </source>
</evidence>
<dbReference type="EMBL" id="JXTB01000144">
    <property type="protein sequence ID" value="PON58999.1"/>
    <property type="molecule type" value="Genomic_DNA"/>
</dbReference>
<keyword evidence="2" id="KW-1185">Reference proteome</keyword>
<protein>
    <submittedName>
        <fullName evidence="1">Uncharacterized protein</fullName>
    </submittedName>
</protein>
<feature type="non-terminal residue" evidence="1">
    <location>
        <position position="1"/>
    </location>
</feature>
<comment type="caution">
    <text evidence="1">The sequence shown here is derived from an EMBL/GenBank/DDBJ whole genome shotgun (WGS) entry which is preliminary data.</text>
</comment>
<gene>
    <name evidence="1" type="ORF">PanWU01x14_163140</name>
</gene>
<proteinExistence type="predicted"/>
<evidence type="ECO:0000313" key="1">
    <source>
        <dbReference type="EMBL" id="PON58999.1"/>
    </source>
</evidence>
<sequence length="69" mass="7960">WVHDRLTETASWRGRRLARGSGVVGRGEPLRVVRGHSRARHVWVFPMRSSSGESRRWVFSGETQCVGQW</sequence>
<dbReference type="AlphaFoldDB" id="A0A2P5CD55"/>
<name>A0A2P5CD55_PARAD</name>
<reference evidence="2" key="1">
    <citation type="submission" date="2016-06" db="EMBL/GenBank/DDBJ databases">
        <title>Parallel loss of symbiosis genes in relatives of nitrogen-fixing non-legume Parasponia.</title>
        <authorList>
            <person name="Van Velzen R."/>
            <person name="Holmer R."/>
            <person name="Bu F."/>
            <person name="Rutten L."/>
            <person name="Van Zeijl A."/>
            <person name="Liu W."/>
            <person name="Santuari L."/>
            <person name="Cao Q."/>
            <person name="Sharma T."/>
            <person name="Shen D."/>
            <person name="Roswanjaya Y."/>
            <person name="Wardhani T."/>
            <person name="Kalhor M.S."/>
            <person name="Jansen J."/>
            <person name="Van den Hoogen J."/>
            <person name="Gungor B."/>
            <person name="Hartog M."/>
            <person name="Hontelez J."/>
            <person name="Verver J."/>
            <person name="Yang W.-C."/>
            <person name="Schijlen E."/>
            <person name="Repin R."/>
            <person name="Schilthuizen M."/>
            <person name="Schranz E."/>
            <person name="Heidstra R."/>
            <person name="Miyata K."/>
            <person name="Fedorova E."/>
            <person name="Kohlen W."/>
            <person name="Bisseling T."/>
            <person name="Smit S."/>
            <person name="Geurts R."/>
        </authorList>
    </citation>
    <scope>NUCLEOTIDE SEQUENCE [LARGE SCALE GENOMIC DNA]</scope>
    <source>
        <strain evidence="2">cv. WU1-14</strain>
    </source>
</reference>
<dbReference type="Proteomes" id="UP000237105">
    <property type="component" value="Unassembled WGS sequence"/>
</dbReference>
<accession>A0A2P5CD55</accession>